<reference evidence="2" key="1">
    <citation type="submission" date="2022-03" db="EMBL/GenBank/DDBJ databases">
        <authorList>
            <person name="Tunstrom K."/>
        </authorList>
    </citation>
    <scope>NUCLEOTIDE SEQUENCE</scope>
</reference>
<dbReference type="AlphaFoldDB" id="A0AAU9VBN3"/>
<keyword evidence="3" id="KW-1185">Reference proteome</keyword>
<organism evidence="2 3">
    <name type="scientific">Euphydryas editha</name>
    <name type="common">Edith's checkerspot</name>
    <dbReference type="NCBI Taxonomy" id="104508"/>
    <lineage>
        <taxon>Eukaryota</taxon>
        <taxon>Metazoa</taxon>
        <taxon>Ecdysozoa</taxon>
        <taxon>Arthropoda</taxon>
        <taxon>Hexapoda</taxon>
        <taxon>Insecta</taxon>
        <taxon>Pterygota</taxon>
        <taxon>Neoptera</taxon>
        <taxon>Endopterygota</taxon>
        <taxon>Lepidoptera</taxon>
        <taxon>Glossata</taxon>
        <taxon>Ditrysia</taxon>
        <taxon>Papilionoidea</taxon>
        <taxon>Nymphalidae</taxon>
        <taxon>Nymphalinae</taxon>
        <taxon>Euphydryas</taxon>
    </lineage>
</organism>
<name>A0AAU9VBN3_EUPED</name>
<accession>A0AAU9VBN3</accession>
<feature type="region of interest" description="Disordered" evidence="1">
    <location>
        <begin position="94"/>
        <end position="118"/>
    </location>
</feature>
<dbReference type="EMBL" id="CAKOGL010000064">
    <property type="protein sequence ID" value="CAH2109233.1"/>
    <property type="molecule type" value="Genomic_DNA"/>
</dbReference>
<evidence type="ECO:0000313" key="2">
    <source>
        <dbReference type="EMBL" id="CAH2109233.1"/>
    </source>
</evidence>
<comment type="caution">
    <text evidence="2">The sequence shown here is derived from an EMBL/GenBank/DDBJ whole genome shotgun (WGS) entry which is preliminary data.</text>
</comment>
<proteinExistence type="predicted"/>
<protein>
    <submittedName>
        <fullName evidence="2">Uncharacterized protein</fullName>
    </submittedName>
</protein>
<evidence type="ECO:0000256" key="1">
    <source>
        <dbReference type="SAM" id="MobiDB-lite"/>
    </source>
</evidence>
<sequence>MGQRYPMLRAFLLAEPSEYERIRHGNGPSASEYNNNNKSAFVSSTVMYSGKRKHEDDENTSPKKILIKSKPLNLARFQDKSFIRLLNAMSRKMDEDMSHKTTSNTNQSAASSCKLTQSKGSLTRSSTWSNIHAQKDELQIAEMKSYKSNVKTLDPALGKDGAIQKTQSTPFIASKK</sequence>
<gene>
    <name evidence="2" type="ORF">EEDITHA_LOCUS23092</name>
</gene>
<feature type="compositionally biased region" description="Low complexity" evidence="1">
    <location>
        <begin position="101"/>
        <end position="112"/>
    </location>
</feature>
<evidence type="ECO:0000313" key="3">
    <source>
        <dbReference type="Proteomes" id="UP001153954"/>
    </source>
</evidence>
<dbReference type="Proteomes" id="UP001153954">
    <property type="component" value="Unassembled WGS sequence"/>
</dbReference>